<dbReference type="InterPro" id="IPR025392">
    <property type="entry name" value="DUF4124"/>
</dbReference>
<proteinExistence type="predicted"/>
<keyword evidence="4" id="KW-1185">Reference proteome</keyword>
<protein>
    <recommendedName>
        <fullName evidence="2">DUF4124 domain-containing protein</fullName>
    </recommendedName>
</protein>
<feature type="compositionally biased region" description="Basic and acidic residues" evidence="1">
    <location>
        <begin position="64"/>
        <end position="74"/>
    </location>
</feature>
<name>A0AAD1BXH4_METFU</name>
<dbReference type="Proteomes" id="UP000218554">
    <property type="component" value="Chromosome"/>
</dbReference>
<organism evidence="3 4">
    <name type="scientific">Metapseudomonas furukawaii</name>
    <name type="common">Pseudomonas furukawaii</name>
    <dbReference type="NCBI Taxonomy" id="1149133"/>
    <lineage>
        <taxon>Bacteria</taxon>
        <taxon>Pseudomonadati</taxon>
        <taxon>Pseudomonadota</taxon>
        <taxon>Gammaproteobacteria</taxon>
        <taxon>Pseudomonadales</taxon>
        <taxon>Pseudomonadaceae</taxon>
        <taxon>Metapseudomonas</taxon>
    </lineage>
</organism>
<dbReference type="AlphaFoldDB" id="A0AAD1BXH4"/>
<reference evidence="4" key="1">
    <citation type="submission" date="2015-05" db="EMBL/GenBank/DDBJ databases">
        <title>Draft genome sequencing of a biphenyl-degrading bacterium, Pseudomonas balearica KF707 (=NBRC110670).</title>
        <authorList>
            <person name="Kimura N."/>
            <person name="Hirose J."/>
            <person name="Watanabe T."/>
            <person name="Suenaga H."/>
            <person name="Fujihara H."/>
            <person name="Noguchi M."/>
            <person name="Hashimoto M."/>
            <person name="Shimodaira J."/>
            <person name="Tsuchikane K."/>
            <person name="Hosoyama A."/>
            <person name="Yamazoe A."/>
            <person name="Fujita N."/>
            <person name="Furukawa K."/>
        </authorList>
    </citation>
    <scope>NUCLEOTIDE SEQUENCE [LARGE SCALE GENOMIC DNA]</scope>
    <source>
        <strain evidence="4">DSM 10086 / NBRC 110670 / KF707</strain>
    </source>
</reference>
<gene>
    <name evidence="3" type="ORF">KF707C_13850</name>
</gene>
<dbReference type="KEGG" id="pfuw:KF707C_13850"/>
<evidence type="ECO:0000313" key="3">
    <source>
        <dbReference type="EMBL" id="BAU73073.1"/>
    </source>
</evidence>
<accession>A0AAD1BXH4</accession>
<feature type="compositionally biased region" description="Polar residues" evidence="1">
    <location>
        <begin position="49"/>
        <end position="63"/>
    </location>
</feature>
<dbReference type="Pfam" id="PF13511">
    <property type="entry name" value="DUF4124"/>
    <property type="match status" value="1"/>
</dbReference>
<evidence type="ECO:0000259" key="2">
    <source>
        <dbReference type="Pfam" id="PF13511"/>
    </source>
</evidence>
<dbReference type="EMBL" id="AP014862">
    <property type="protein sequence ID" value="BAU73073.1"/>
    <property type="molecule type" value="Genomic_DNA"/>
</dbReference>
<feature type="domain" description="DUF4124" evidence="2">
    <location>
        <begin position="18"/>
        <end position="63"/>
    </location>
</feature>
<evidence type="ECO:0000256" key="1">
    <source>
        <dbReference type="SAM" id="MobiDB-lite"/>
    </source>
</evidence>
<feature type="region of interest" description="Disordered" evidence="1">
    <location>
        <begin position="39"/>
        <end position="79"/>
    </location>
</feature>
<reference evidence="3 4" key="2">
    <citation type="journal article" date="2017" name="Int. J. Syst. Evol. Microbiol.">
        <title>Pseudomonas furukawaii sp. nov., a polychlorinated biphenyl-degrading bacterium isolated from biphenyl-contaminated soil in Japan.</title>
        <authorList>
            <person name="Kimura N."/>
            <person name="Watanabe T."/>
            <person name="Suenaga H."/>
            <person name="Fujihara H."/>
            <person name="Futagami T."/>
            <person name="Goto M."/>
            <person name="Hanada S."/>
            <person name="Hirose J."/>
        </authorList>
    </citation>
    <scope>NUCLEOTIDE SEQUENCE [LARGE SCALE GENOMIC DNA]</scope>
    <source>
        <strain evidence="4">DSM 10086 / NBRC 110670 / KF707</strain>
    </source>
</reference>
<dbReference type="RefSeq" id="WP_003455156.1">
    <property type="nucleotide sequence ID" value="NZ_AJMR01000223.1"/>
</dbReference>
<sequence>MKRLSILALATLPCWPGPPPQAASVYRCIAEDGHLSFNQHGCPADSQGEEQQTRTPNLVSSEPLQREVSDERFPIMDWESPEPSRDVVVVGEREIICGGLISPRERRQAIIRKQVRQGMTRTDVESALGKPDRISGRNGQVNYHYKPKKGASQLVSFDEDGCVKGRH</sequence>
<evidence type="ECO:0000313" key="4">
    <source>
        <dbReference type="Proteomes" id="UP000218554"/>
    </source>
</evidence>